<name>A0A445CK91_ARAHY</name>
<dbReference type="Proteomes" id="UP000289738">
    <property type="component" value="Chromosome A06"/>
</dbReference>
<reference evidence="1 2" key="1">
    <citation type="submission" date="2019-01" db="EMBL/GenBank/DDBJ databases">
        <title>Sequencing of cultivated peanut Arachis hypogaea provides insights into genome evolution and oil improvement.</title>
        <authorList>
            <person name="Chen X."/>
        </authorList>
    </citation>
    <scope>NUCLEOTIDE SEQUENCE [LARGE SCALE GENOMIC DNA]</scope>
    <source>
        <strain evidence="2">cv. Fuhuasheng</strain>
        <tissue evidence="1">Leaves</tissue>
    </source>
</reference>
<dbReference type="EMBL" id="SDMP01000006">
    <property type="protein sequence ID" value="RYR51327.1"/>
    <property type="molecule type" value="Genomic_DNA"/>
</dbReference>
<proteinExistence type="predicted"/>
<sequence length="98" mass="11246">MPAMVWRGGRVGDIDVSRPLVCLNIVEFHQVDLVKRQFNGEQHVPSAPVNVDRFLTSTGWGKDVWWPGKLDEWYAGWTACFAEGHRISIQPCFDYRPT</sequence>
<gene>
    <name evidence="1" type="ORF">Ahy_A06g026346</name>
</gene>
<protein>
    <submittedName>
        <fullName evidence="1">Uncharacterized protein</fullName>
    </submittedName>
</protein>
<evidence type="ECO:0000313" key="2">
    <source>
        <dbReference type="Proteomes" id="UP000289738"/>
    </source>
</evidence>
<accession>A0A445CK91</accession>
<organism evidence="1 2">
    <name type="scientific">Arachis hypogaea</name>
    <name type="common">Peanut</name>
    <dbReference type="NCBI Taxonomy" id="3818"/>
    <lineage>
        <taxon>Eukaryota</taxon>
        <taxon>Viridiplantae</taxon>
        <taxon>Streptophyta</taxon>
        <taxon>Embryophyta</taxon>
        <taxon>Tracheophyta</taxon>
        <taxon>Spermatophyta</taxon>
        <taxon>Magnoliopsida</taxon>
        <taxon>eudicotyledons</taxon>
        <taxon>Gunneridae</taxon>
        <taxon>Pentapetalae</taxon>
        <taxon>rosids</taxon>
        <taxon>fabids</taxon>
        <taxon>Fabales</taxon>
        <taxon>Fabaceae</taxon>
        <taxon>Papilionoideae</taxon>
        <taxon>50 kb inversion clade</taxon>
        <taxon>dalbergioids sensu lato</taxon>
        <taxon>Dalbergieae</taxon>
        <taxon>Pterocarpus clade</taxon>
        <taxon>Arachis</taxon>
    </lineage>
</organism>
<evidence type="ECO:0000313" key="1">
    <source>
        <dbReference type="EMBL" id="RYR51327.1"/>
    </source>
</evidence>
<dbReference type="AlphaFoldDB" id="A0A445CK91"/>
<keyword evidence="2" id="KW-1185">Reference proteome</keyword>
<comment type="caution">
    <text evidence="1">The sequence shown here is derived from an EMBL/GenBank/DDBJ whole genome shotgun (WGS) entry which is preliminary data.</text>
</comment>